<feature type="compositionally biased region" description="Polar residues" evidence="1">
    <location>
        <begin position="184"/>
        <end position="203"/>
    </location>
</feature>
<dbReference type="AlphaFoldDB" id="A0A7S1ZUB4"/>
<feature type="compositionally biased region" description="Polar residues" evidence="1">
    <location>
        <begin position="85"/>
        <end position="95"/>
    </location>
</feature>
<protein>
    <submittedName>
        <fullName evidence="2">Uncharacterized protein</fullName>
    </submittedName>
</protein>
<name>A0A7S1ZUB4_TRICV</name>
<reference evidence="2" key="1">
    <citation type="submission" date="2021-01" db="EMBL/GenBank/DDBJ databases">
        <authorList>
            <person name="Corre E."/>
            <person name="Pelletier E."/>
            <person name="Niang G."/>
            <person name="Scheremetjew M."/>
            <person name="Finn R."/>
            <person name="Kale V."/>
            <person name="Holt S."/>
            <person name="Cochrane G."/>
            <person name="Meng A."/>
            <person name="Brown T."/>
            <person name="Cohen L."/>
        </authorList>
    </citation>
    <scope>NUCLEOTIDE SEQUENCE</scope>
    <source>
        <strain evidence="2">Grunow 1884</strain>
    </source>
</reference>
<sequence length="362" mass="39952">MSSSSHALSASSAPARNRVRRTPKEHRRTKVSSVAAVSWTTVLLSSSGVAGFSPGHGPVDVDLRSALVRSPRVRSQAEERGIRVSTKQRATQTRSLRSLRGESALWYRDSDDETDTIQTEHTEVASHFAGSPPSRWLGSLVCQRKSRSPGSKKDCEQYVLDDYLEFVDRRYHRLNDEEEESSPPGINTAWNWLMSQKPDSPQKQQRKEEDALYVLGLAGLASEELLQKHHLRLLPARGDHSEGVVIDAKFSSDAPDRPATQDSMTPVLSYNCVASLTAGMSVLHRAFERRLVIESLRLRSGVYAFIRAMRWTLPAASLSASKSMSLLLGLSGGGKLRKASITFVASLLIFLRPLTKAVSQTA</sequence>
<evidence type="ECO:0000256" key="1">
    <source>
        <dbReference type="SAM" id="MobiDB-lite"/>
    </source>
</evidence>
<organism evidence="2">
    <name type="scientific">Trieres chinensis</name>
    <name type="common">Marine centric diatom</name>
    <name type="synonym">Odontella sinensis</name>
    <dbReference type="NCBI Taxonomy" id="1514140"/>
    <lineage>
        <taxon>Eukaryota</taxon>
        <taxon>Sar</taxon>
        <taxon>Stramenopiles</taxon>
        <taxon>Ochrophyta</taxon>
        <taxon>Bacillariophyta</taxon>
        <taxon>Mediophyceae</taxon>
        <taxon>Biddulphiophycidae</taxon>
        <taxon>Eupodiscales</taxon>
        <taxon>Parodontellaceae</taxon>
        <taxon>Trieres</taxon>
    </lineage>
</organism>
<gene>
    <name evidence="2" type="ORF">OSIN01602_LOCUS14892</name>
</gene>
<dbReference type="EMBL" id="HBGO01025974">
    <property type="protein sequence ID" value="CAD9349221.1"/>
    <property type="molecule type" value="Transcribed_RNA"/>
</dbReference>
<feature type="compositionally biased region" description="Low complexity" evidence="1">
    <location>
        <begin position="1"/>
        <end position="15"/>
    </location>
</feature>
<accession>A0A7S1ZUB4</accession>
<feature type="region of interest" description="Disordered" evidence="1">
    <location>
        <begin position="1"/>
        <end position="32"/>
    </location>
</feature>
<feature type="region of interest" description="Disordered" evidence="1">
    <location>
        <begin position="175"/>
        <end position="207"/>
    </location>
</feature>
<proteinExistence type="predicted"/>
<evidence type="ECO:0000313" key="2">
    <source>
        <dbReference type="EMBL" id="CAD9349221.1"/>
    </source>
</evidence>
<feature type="compositionally biased region" description="Basic residues" evidence="1">
    <location>
        <begin position="17"/>
        <end position="30"/>
    </location>
</feature>
<feature type="region of interest" description="Disordered" evidence="1">
    <location>
        <begin position="72"/>
        <end position="95"/>
    </location>
</feature>